<evidence type="ECO:0000313" key="3">
    <source>
        <dbReference type="EMBL" id="KAA0146432.1"/>
    </source>
</evidence>
<keyword evidence="6" id="KW-1185">Reference proteome</keyword>
<evidence type="ECO:0000259" key="2">
    <source>
        <dbReference type="PROSITE" id="PS50006"/>
    </source>
</evidence>
<sequence length="245" mass="24753">MASEAAADIVPTAPMQLSDEDAQLSVEAFLHKTCDGLVRDVLASAESASNRLRASFRAEKASILSAYDAAAAASKPSAASSSRAGAGAAPPGSLSATGPGASASADAAPGGAAGPAGGAATEAKAAAPAKTTRWNVRAKVMSGPHAGIDTVLRPRQRRLVPKFGRSTGQQFVKNGISLPEDDEVSTTHAKLEARGGAVWVTDLDSTNGSILDGASMPPGEPLPLPHQCILRVGQSDIHLTMEPAE</sequence>
<dbReference type="EMBL" id="VLTL01000052">
    <property type="protein sequence ID" value="KAA0164810.1"/>
    <property type="molecule type" value="Genomic_DNA"/>
</dbReference>
<dbReference type="PROSITE" id="PS50006">
    <property type="entry name" value="FHA_DOMAIN"/>
    <property type="match status" value="1"/>
</dbReference>
<feature type="compositionally biased region" description="Low complexity" evidence="1">
    <location>
        <begin position="118"/>
        <end position="129"/>
    </location>
</feature>
<dbReference type="Pfam" id="PF00498">
    <property type="entry name" value="FHA"/>
    <property type="match status" value="1"/>
</dbReference>
<name>A0A5A8CYM7_CAFRO</name>
<dbReference type="SMART" id="SM00240">
    <property type="entry name" value="FHA"/>
    <property type="match status" value="1"/>
</dbReference>
<gene>
    <name evidence="5" type="ORF">FNF28_03697</name>
    <name evidence="3" type="ORF">FNF29_08049</name>
    <name evidence="4" type="ORF">FNF31_05707</name>
</gene>
<evidence type="ECO:0000313" key="6">
    <source>
        <dbReference type="Proteomes" id="UP000323011"/>
    </source>
</evidence>
<feature type="domain" description="FHA" evidence="2">
    <location>
        <begin position="161"/>
        <end position="216"/>
    </location>
</feature>
<dbReference type="Gene3D" id="2.60.200.20">
    <property type="match status" value="1"/>
</dbReference>
<organism evidence="4 8">
    <name type="scientific">Cafeteria roenbergensis</name>
    <name type="common">Marine flagellate</name>
    <dbReference type="NCBI Taxonomy" id="33653"/>
    <lineage>
        <taxon>Eukaryota</taxon>
        <taxon>Sar</taxon>
        <taxon>Stramenopiles</taxon>
        <taxon>Bigyra</taxon>
        <taxon>Opalozoa</taxon>
        <taxon>Bicosoecida</taxon>
        <taxon>Cafeteriaceae</taxon>
        <taxon>Cafeteria</taxon>
    </lineage>
</organism>
<evidence type="ECO:0000313" key="8">
    <source>
        <dbReference type="Proteomes" id="UP000325113"/>
    </source>
</evidence>
<feature type="region of interest" description="Disordered" evidence="1">
    <location>
        <begin position="76"/>
        <end position="132"/>
    </location>
</feature>
<dbReference type="CDD" id="cd00060">
    <property type="entry name" value="FHA"/>
    <property type="match status" value="1"/>
</dbReference>
<feature type="compositionally biased region" description="Low complexity" evidence="1">
    <location>
        <begin position="76"/>
        <end position="110"/>
    </location>
</feature>
<evidence type="ECO:0000313" key="4">
    <source>
        <dbReference type="EMBL" id="KAA0157809.1"/>
    </source>
</evidence>
<accession>A0A5A8CYM7</accession>
<dbReference type="InterPro" id="IPR000253">
    <property type="entry name" value="FHA_dom"/>
</dbReference>
<dbReference type="AlphaFoldDB" id="A0A5A8CYM7"/>
<dbReference type="Proteomes" id="UP000324907">
    <property type="component" value="Unassembled WGS sequence"/>
</dbReference>
<evidence type="ECO:0000313" key="7">
    <source>
        <dbReference type="Proteomes" id="UP000324907"/>
    </source>
</evidence>
<dbReference type="EMBL" id="VLTN01000087">
    <property type="protein sequence ID" value="KAA0146432.1"/>
    <property type="molecule type" value="Genomic_DNA"/>
</dbReference>
<dbReference type="SUPFAM" id="SSF49879">
    <property type="entry name" value="SMAD/FHA domain"/>
    <property type="match status" value="1"/>
</dbReference>
<protein>
    <recommendedName>
        <fullName evidence="2">FHA domain-containing protein</fullName>
    </recommendedName>
</protein>
<dbReference type="InterPro" id="IPR008984">
    <property type="entry name" value="SMAD_FHA_dom_sf"/>
</dbReference>
<reference evidence="6 7" key="1">
    <citation type="submission" date="2019-07" db="EMBL/GenBank/DDBJ databases">
        <title>Genomes of Cafeteria roenbergensis.</title>
        <authorList>
            <person name="Fischer M.G."/>
            <person name="Hackl T."/>
            <person name="Roman M."/>
        </authorList>
    </citation>
    <scope>NUCLEOTIDE SEQUENCE [LARGE SCALE GENOMIC DNA]</scope>
    <source>
        <strain evidence="3 6">BVI</strain>
        <strain evidence="4 8">Cflag</strain>
        <strain evidence="5 7">RCC970-E3</strain>
    </source>
</reference>
<evidence type="ECO:0000313" key="5">
    <source>
        <dbReference type="EMBL" id="KAA0164810.1"/>
    </source>
</evidence>
<dbReference type="Proteomes" id="UP000325113">
    <property type="component" value="Unassembled WGS sequence"/>
</dbReference>
<comment type="caution">
    <text evidence="4">The sequence shown here is derived from an EMBL/GenBank/DDBJ whole genome shotgun (WGS) entry which is preliminary data.</text>
</comment>
<proteinExistence type="predicted"/>
<dbReference type="EMBL" id="VLTM01000076">
    <property type="protein sequence ID" value="KAA0157809.1"/>
    <property type="molecule type" value="Genomic_DNA"/>
</dbReference>
<dbReference type="Proteomes" id="UP000323011">
    <property type="component" value="Unassembled WGS sequence"/>
</dbReference>
<evidence type="ECO:0000256" key="1">
    <source>
        <dbReference type="SAM" id="MobiDB-lite"/>
    </source>
</evidence>